<proteinExistence type="inferred from homology"/>
<dbReference type="PANTHER" id="PTHR42801">
    <property type="entry name" value="THIOREDOXIN-DEPENDENT PEROXIDE REDUCTASE"/>
    <property type="match status" value="1"/>
</dbReference>
<name>A0A7K1Y3E6_9SPHI</name>
<reference evidence="16 17" key="1">
    <citation type="submission" date="2019-11" db="EMBL/GenBank/DDBJ databases">
        <title>Pedobacter sp. HMF7056 Genome sequencing and assembly.</title>
        <authorList>
            <person name="Kang H."/>
            <person name="Kim H."/>
            <person name="Joh K."/>
        </authorList>
    </citation>
    <scope>NUCLEOTIDE SEQUENCE [LARGE SCALE GENOMIC DNA]</scope>
    <source>
        <strain evidence="16 17">HMF7056</strain>
    </source>
</reference>
<dbReference type="AlphaFoldDB" id="A0A7K1Y3E6"/>
<dbReference type="EC" id="1.11.1.24" evidence="3"/>
<evidence type="ECO:0000256" key="5">
    <source>
        <dbReference type="ARBA" id="ARBA00022862"/>
    </source>
</evidence>
<comment type="similarity">
    <text evidence="10">Belongs to the peroxiredoxin family. BCP/PrxQ subfamily.</text>
</comment>
<comment type="function">
    <text evidence="1">Thiol-specific peroxidase that catalyzes the reduction of hydrogen peroxide and organic hydroperoxides to water and alcohols, respectively. Plays a role in cell protection against oxidative stress by detoxifying peroxides and as sensor of hydrogen peroxide-mediated signaling events.</text>
</comment>
<dbReference type="Proteomes" id="UP000451233">
    <property type="component" value="Unassembled WGS sequence"/>
</dbReference>
<dbReference type="GO" id="GO:0034599">
    <property type="term" value="P:cellular response to oxidative stress"/>
    <property type="evidence" value="ECO:0007669"/>
    <property type="project" value="TreeGrafter"/>
</dbReference>
<evidence type="ECO:0000256" key="11">
    <source>
        <dbReference type="ARBA" id="ARBA00042639"/>
    </source>
</evidence>
<dbReference type="PROSITE" id="PS51352">
    <property type="entry name" value="THIOREDOXIN_2"/>
    <property type="match status" value="1"/>
</dbReference>
<dbReference type="GO" id="GO:0005737">
    <property type="term" value="C:cytoplasm"/>
    <property type="evidence" value="ECO:0007669"/>
    <property type="project" value="TreeGrafter"/>
</dbReference>
<dbReference type="PIRSF" id="PIRSF000239">
    <property type="entry name" value="AHPC"/>
    <property type="match status" value="1"/>
</dbReference>
<evidence type="ECO:0000256" key="8">
    <source>
        <dbReference type="ARBA" id="ARBA00023284"/>
    </source>
</evidence>
<dbReference type="PANTHER" id="PTHR42801:SF4">
    <property type="entry name" value="AHPC_TSA FAMILY PROTEIN"/>
    <property type="match status" value="1"/>
</dbReference>
<keyword evidence="6 16" id="KW-0560">Oxidoreductase</keyword>
<evidence type="ECO:0000256" key="10">
    <source>
        <dbReference type="ARBA" id="ARBA00038489"/>
    </source>
</evidence>
<dbReference type="InterPro" id="IPR000866">
    <property type="entry name" value="AhpC/TSA"/>
</dbReference>
<dbReference type="NCBIfam" id="NF006960">
    <property type="entry name" value="PRK09437.1"/>
    <property type="match status" value="1"/>
</dbReference>
<gene>
    <name evidence="16" type="ORF">GS398_21065</name>
</gene>
<dbReference type="InterPro" id="IPR050924">
    <property type="entry name" value="Peroxiredoxin_BCP/PrxQ"/>
</dbReference>
<evidence type="ECO:0000256" key="12">
    <source>
        <dbReference type="ARBA" id="ARBA00049091"/>
    </source>
</evidence>
<evidence type="ECO:0000313" key="17">
    <source>
        <dbReference type="Proteomes" id="UP000451233"/>
    </source>
</evidence>
<dbReference type="GO" id="GO:0008379">
    <property type="term" value="F:thioredoxin peroxidase activity"/>
    <property type="evidence" value="ECO:0007669"/>
    <property type="project" value="TreeGrafter"/>
</dbReference>
<keyword evidence="17" id="KW-1185">Reference proteome</keyword>
<protein>
    <recommendedName>
        <fullName evidence="3">thioredoxin-dependent peroxiredoxin</fullName>
        <ecNumber evidence="3">1.11.1.24</ecNumber>
    </recommendedName>
    <alternativeName>
        <fullName evidence="9">Thioredoxin peroxidase</fullName>
    </alternativeName>
    <alternativeName>
        <fullName evidence="11">Thioredoxin-dependent peroxiredoxin Bcp</fullName>
    </alternativeName>
</protein>
<evidence type="ECO:0000256" key="14">
    <source>
        <dbReference type="SAM" id="MobiDB-lite"/>
    </source>
</evidence>
<sequence>MPTPQQGDPAPDFTATDQHGNKVSLSDYRGKEVILYFYPQDNTPTCTVEACNFRDNYQSLQRKGFEVIGISPDNEKSHTRFITKHQLPFTLIADKDRKIVERYGLWVEKTTFGRTYMGTARKTFVIGKDGVIKLVIDKVTSKTASQQVLDLLGQANPE</sequence>
<comment type="subunit">
    <text evidence="2">Monomer.</text>
</comment>
<evidence type="ECO:0000313" key="16">
    <source>
        <dbReference type="EMBL" id="MXV17805.1"/>
    </source>
</evidence>
<dbReference type="EMBL" id="WVHS01000006">
    <property type="protein sequence ID" value="MXV17805.1"/>
    <property type="molecule type" value="Genomic_DNA"/>
</dbReference>
<accession>A0A7K1Y3E6</accession>
<feature type="active site" description="Cysteine sulfenic acid (-SOH) intermediate; for peroxidase activity" evidence="13">
    <location>
        <position position="46"/>
    </location>
</feature>
<comment type="catalytic activity">
    <reaction evidence="12">
        <text>a hydroperoxide + [thioredoxin]-dithiol = an alcohol + [thioredoxin]-disulfide + H2O</text>
        <dbReference type="Rhea" id="RHEA:62620"/>
        <dbReference type="Rhea" id="RHEA-COMP:10698"/>
        <dbReference type="Rhea" id="RHEA-COMP:10700"/>
        <dbReference type="ChEBI" id="CHEBI:15377"/>
        <dbReference type="ChEBI" id="CHEBI:29950"/>
        <dbReference type="ChEBI" id="CHEBI:30879"/>
        <dbReference type="ChEBI" id="CHEBI:35924"/>
        <dbReference type="ChEBI" id="CHEBI:50058"/>
        <dbReference type="EC" id="1.11.1.24"/>
    </reaction>
</comment>
<dbReference type="InterPro" id="IPR036249">
    <property type="entry name" value="Thioredoxin-like_sf"/>
</dbReference>
<evidence type="ECO:0000259" key="15">
    <source>
        <dbReference type="PROSITE" id="PS51352"/>
    </source>
</evidence>
<feature type="domain" description="Thioredoxin" evidence="15">
    <location>
        <begin position="4"/>
        <end position="157"/>
    </location>
</feature>
<feature type="region of interest" description="Disordered" evidence="14">
    <location>
        <begin position="1"/>
        <end position="21"/>
    </location>
</feature>
<keyword evidence="5" id="KW-0049">Antioxidant</keyword>
<dbReference type="Pfam" id="PF00578">
    <property type="entry name" value="AhpC-TSA"/>
    <property type="match status" value="1"/>
</dbReference>
<organism evidence="16 17">
    <name type="scientific">Hufsiella ginkgonis</name>
    <dbReference type="NCBI Taxonomy" id="2695274"/>
    <lineage>
        <taxon>Bacteria</taxon>
        <taxon>Pseudomonadati</taxon>
        <taxon>Bacteroidota</taxon>
        <taxon>Sphingobacteriia</taxon>
        <taxon>Sphingobacteriales</taxon>
        <taxon>Sphingobacteriaceae</taxon>
        <taxon>Hufsiella</taxon>
    </lineage>
</organism>
<evidence type="ECO:0000256" key="13">
    <source>
        <dbReference type="PIRSR" id="PIRSR000239-1"/>
    </source>
</evidence>
<dbReference type="InterPro" id="IPR013766">
    <property type="entry name" value="Thioredoxin_domain"/>
</dbReference>
<evidence type="ECO:0000256" key="7">
    <source>
        <dbReference type="ARBA" id="ARBA00023157"/>
    </source>
</evidence>
<dbReference type="CDD" id="cd03017">
    <property type="entry name" value="PRX_BCP"/>
    <property type="match status" value="1"/>
</dbReference>
<evidence type="ECO:0000256" key="9">
    <source>
        <dbReference type="ARBA" id="ARBA00032824"/>
    </source>
</evidence>
<keyword evidence="4 16" id="KW-0575">Peroxidase</keyword>
<evidence type="ECO:0000256" key="2">
    <source>
        <dbReference type="ARBA" id="ARBA00011245"/>
    </source>
</evidence>
<keyword evidence="8" id="KW-0676">Redox-active center</keyword>
<evidence type="ECO:0000256" key="4">
    <source>
        <dbReference type="ARBA" id="ARBA00022559"/>
    </source>
</evidence>
<keyword evidence="7" id="KW-1015">Disulfide bond</keyword>
<dbReference type="InterPro" id="IPR024706">
    <property type="entry name" value="Peroxiredoxin_AhpC-typ"/>
</dbReference>
<comment type="caution">
    <text evidence="16">The sequence shown here is derived from an EMBL/GenBank/DDBJ whole genome shotgun (WGS) entry which is preliminary data.</text>
</comment>
<dbReference type="RefSeq" id="WP_160908813.1">
    <property type="nucleotide sequence ID" value="NZ_WVHS01000006.1"/>
</dbReference>
<dbReference type="SUPFAM" id="SSF52833">
    <property type="entry name" value="Thioredoxin-like"/>
    <property type="match status" value="1"/>
</dbReference>
<dbReference type="Gene3D" id="3.40.30.10">
    <property type="entry name" value="Glutaredoxin"/>
    <property type="match status" value="1"/>
</dbReference>
<dbReference type="FunFam" id="3.40.30.10:FF:000007">
    <property type="entry name" value="Thioredoxin-dependent thiol peroxidase"/>
    <property type="match status" value="1"/>
</dbReference>
<evidence type="ECO:0000256" key="6">
    <source>
        <dbReference type="ARBA" id="ARBA00023002"/>
    </source>
</evidence>
<dbReference type="GO" id="GO:0045454">
    <property type="term" value="P:cell redox homeostasis"/>
    <property type="evidence" value="ECO:0007669"/>
    <property type="project" value="TreeGrafter"/>
</dbReference>
<evidence type="ECO:0000256" key="3">
    <source>
        <dbReference type="ARBA" id="ARBA00013017"/>
    </source>
</evidence>
<evidence type="ECO:0000256" key="1">
    <source>
        <dbReference type="ARBA" id="ARBA00003330"/>
    </source>
</evidence>